<dbReference type="NCBIfam" id="TIGR00106">
    <property type="entry name" value="MTH1187 family thiamine-binding protein"/>
    <property type="match status" value="2"/>
</dbReference>
<dbReference type="InterPro" id="IPR051614">
    <property type="entry name" value="UPF0045_domain"/>
</dbReference>
<dbReference type="Pfam" id="PF01910">
    <property type="entry name" value="Thiamine_BP"/>
    <property type="match status" value="2"/>
</dbReference>
<dbReference type="Proteomes" id="UP000307173">
    <property type="component" value="Unassembled WGS sequence"/>
</dbReference>
<dbReference type="EMBL" id="SELW01000222">
    <property type="protein sequence ID" value="TID29883.1"/>
    <property type="molecule type" value="Genomic_DNA"/>
</dbReference>
<organism evidence="3 4">
    <name type="scientific">Pichia inconspicua</name>
    <dbReference type="NCBI Taxonomy" id="52247"/>
    <lineage>
        <taxon>Eukaryota</taxon>
        <taxon>Fungi</taxon>
        <taxon>Dikarya</taxon>
        <taxon>Ascomycota</taxon>
        <taxon>Saccharomycotina</taxon>
        <taxon>Pichiomycetes</taxon>
        <taxon>Pichiales</taxon>
        <taxon>Pichiaceae</taxon>
        <taxon>Pichia</taxon>
    </lineage>
</organism>
<evidence type="ECO:0000313" key="4">
    <source>
        <dbReference type="Proteomes" id="UP000307173"/>
    </source>
</evidence>
<comment type="similarity">
    <text evidence="1">Belongs to the UPF0045 family.</text>
</comment>
<dbReference type="OrthoDB" id="5587367at2759"/>
<evidence type="ECO:0000259" key="2">
    <source>
        <dbReference type="Pfam" id="PF01910"/>
    </source>
</evidence>
<accession>A0A4T0X3U3</accession>
<dbReference type="InterPro" id="IPR002767">
    <property type="entry name" value="Thiamine_BP"/>
</dbReference>
<evidence type="ECO:0000256" key="1">
    <source>
        <dbReference type="ARBA" id="ARBA00010272"/>
    </source>
</evidence>
<dbReference type="PANTHER" id="PTHR33777">
    <property type="entry name" value="UPF0045 PROTEIN ECM15"/>
    <property type="match status" value="1"/>
</dbReference>
<sequence length="212" mass="23285">MHCLADVAFTPVGPAPISIEEAIALCIPILDKSGVTYVIHRGGLTIDAEWGVAMTLIGKLHERIHEGGYTRVHSDLRVGTRTDKEQTMQDKLDVVNKKLALKKITNYMTVKLNCIADLCLIPIGTPTPSVSDYIVEVEKKIKASGLKSELHSAGTAIEGPWDEVMSLIGELHQTVHEMGIFRVQSDIRVGTRTDKTESIESKIESVEAKLEK</sequence>
<protein>
    <recommendedName>
        <fullName evidence="2">Thiamine-binding protein domain-containing protein</fullName>
    </recommendedName>
</protein>
<reference evidence="3 4" key="1">
    <citation type="journal article" date="2019" name="Front. Genet.">
        <title>Whole-Genome Sequencing of the Opportunistic Yeast Pathogen Candida inconspicua Uncovers Its Hybrid Origin.</title>
        <authorList>
            <person name="Mixao V."/>
            <person name="Hansen A.P."/>
            <person name="Saus E."/>
            <person name="Boekhout T."/>
            <person name="Lass-Florl C."/>
            <person name="Gabaldon T."/>
        </authorList>
    </citation>
    <scope>NUCLEOTIDE SEQUENCE [LARGE SCALE GENOMIC DNA]</scope>
    <source>
        <strain evidence="3 4">CBS 180</strain>
    </source>
</reference>
<gene>
    <name evidence="3" type="ORF">CANINC_001522</name>
</gene>
<evidence type="ECO:0000313" key="3">
    <source>
        <dbReference type="EMBL" id="TID29883.1"/>
    </source>
</evidence>
<dbReference type="Gene3D" id="3.30.70.930">
    <property type="match status" value="2"/>
</dbReference>
<keyword evidence="4" id="KW-1185">Reference proteome</keyword>
<dbReference type="GO" id="GO:0005829">
    <property type="term" value="C:cytosol"/>
    <property type="evidence" value="ECO:0007669"/>
    <property type="project" value="TreeGrafter"/>
</dbReference>
<proteinExistence type="inferred from homology"/>
<dbReference type="SUPFAM" id="SSF89957">
    <property type="entry name" value="MTH1187/YkoF-like"/>
    <property type="match status" value="2"/>
</dbReference>
<dbReference type="PANTHER" id="PTHR33777:SF1">
    <property type="entry name" value="UPF0045 PROTEIN ECM15"/>
    <property type="match status" value="1"/>
</dbReference>
<comment type="caution">
    <text evidence="3">The sequence shown here is derived from an EMBL/GenBank/DDBJ whole genome shotgun (WGS) entry which is preliminary data.</text>
</comment>
<name>A0A4T0X3U3_9ASCO</name>
<feature type="domain" description="Thiamine-binding protein" evidence="2">
    <location>
        <begin position="116"/>
        <end position="207"/>
    </location>
</feature>
<dbReference type="InterPro" id="IPR029756">
    <property type="entry name" value="MTH1187/YkoF-like"/>
</dbReference>
<dbReference type="AlphaFoldDB" id="A0A4T0X3U3"/>
<feature type="domain" description="Thiamine-binding protein" evidence="2">
    <location>
        <begin position="5"/>
        <end position="95"/>
    </location>
</feature>